<dbReference type="EMBL" id="CP050063">
    <property type="protein sequence ID" value="QIP15953.1"/>
    <property type="molecule type" value="Genomic_DNA"/>
</dbReference>
<evidence type="ECO:0008006" key="3">
    <source>
        <dbReference type="Google" id="ProtNLM"/>
    </source>
</evidence>
<dbReference type="GO" id="GO:0005509">
    <property type="term" value="F:calcium ion binding"/>
    <property type="evidence" value="ECO:0007669"/>
    <property type="project" value="InterPro"/>
</dbReference>
<dbReference type="Gene3D" id="2.60.40.10">
    <property type="entry name" value="Immunoglobulins"/>
    <property type="match status" value="1"/>
</dbReference>
<dbReference type="InterPro" id="IPR055015">
    <property type="entry name" value="GCX_COOH"/>
</dbReference>
<gene>
    <name evidence="1" type="ORF">G8759_26625</name>
</gene>
<name>A0A6G9AUR4_9BACT</name>
<protein>
    <recommendedName>
        <fullName evidence="3">Dystroglycan-type cadherin-like domain-containing protein</fullName>
    </recommendedName>
</protein>
<dbReference type="KEGG" id="spib:G8759_26625"/>
<sequence length="1262" mass="139216">MPIYTLTEGNLSVPVTLSYDGSGIAVDAAASGVGLNWQLNAGGFISRQVRGYADEGNIRMSPQAGSVNIYKGYLLSGYPSDSAFAFLKDFEPDVFTLSLNGLVISFMLKQQDNTIKAVLLNNDVDIDIQIVKTTQGTFDNCYEPIDLAFWELGHQAAESSSYGGFSSFVVTTTDGLKYYFGETANEREYSFSKKQLELQEYDLRRNSFSEKQLNIYPSTTPTTWRISRIVNPKNNNTQEYQSIKFTYKRTHQRIQLSAYNKSFSPVSSSCQDLPKITSSDDEYFAYKCDLISIKGTLSEITINDTNIPTPTNISSVISGNTGSDFSIYARYDLLPLNLPSTIKTWCYPKEPDFKVTDKVIANPFICPPTQSINHIIINDLTSGKKNGMYLHHNYFDSYTRNLSNSTTDIQPNSRLNLKGIYPIKFNSDGTTELMPGYTFGYEAGPLPKVTSLARDHWGYYNGQDANNVNGTLYNFTTSTNTGPSCPEKSANLDAVASSATVGVLKYIRFPTGGQQGYEYELHDSYNFARPIGGLRAKIVRTIENISGKESRTTYTYKNKSNTASSGYLAVCPLYGLERSRLDNNLQWTTDYYVQPDIYSTILSRFTYGSYIAYENVREEMVNESNETLGYTDYEFLNWSDSQSVNTCSIQSGEEIYNNPFSNLPINACDDEFFGFFKSPSVAYPYVPSNLNAPRYAFWQGKLKSVRIYRVSSGQAELLQETTYNYLLTEKTDCEGLEGGLFMAPTYIKIGTITNGINPQPIAQVLNSASSISGYAQTGTGLFAPAFTVATTALGFASFALSYAAFIIQWLSVFSTTYIEDDSQYYIEKYKTPVSEIRLVKSVARTFNPSNVSAAPIEIATDYVYGSSLHKQVTAAKTYNTANPGNLLSEQLVKYSLDYLTGSSCITTSSEDLAGIIALQSRKALVPIEVVNKRNGRVIGGHYFQYYGISGKEGLLRAVYALELSSPIPSASFAISNSDASCSFSKDANYKIQYQINEYNNGGLATSTKKINEGGTSLFTFGSDNFLPIETKYRSGSKQYIQKYEYHVPLWGPSKITSSDNSVVNYTYDELGRPKAIQDHNNDVLKTYAYNFKSVAFGPAVVGTIPGQYGTVGQQYSYTAPYSLFDYSSENSTSITIDPTGLPSWLVATANTISGTPPADAIGNTYTINVRATGSNGSVTTISYILRISNCSGIDPYIVTGTFSSSTPVSLNAINRMETDANQPVTINPEATVQLKAGQLIQLKPGFTIKPGATFRAYNGPCN</sequence>
<dbReference type="Proteomes" id="UP000501802">
    <property type="component" value="Chromosome"/>
</dbReference>
<dbReference type="SUPFAM" id="SSF49313">
    <property type="entry name" value="Cadherin-like"/>
    <property type="match status" value="1"/>
</dbReference>
<organism evidence="1 2">
    <name type="scientific">Spirosoma aureum</name>
    <dbReference type="NCBI Taxonomy" id="2692134"/>
    <lineage>
        <taxon>Bacteria</taxon>
        <taxon>Pseudomonadati</taxon>
        <taxon>Bacteroidota</taxon>
        <taxon>Cytophagia</taxon>
        <taxon>Cytophagales</taxon>
        <taxon>Cytophagaceae</taxon>
        <taxon>Spirosoma</taxon>
    </lineage>
</organism>
<evidence type="ECO:0000313" key="1">
    <source>
        <dbReference type="EMBL" id="QIP15953.1"/>
    </source>
</evidence>
<reference evidence="1 2" key="1">
    <citation type="submission" date="2020-03" db="EMBL/GenBank/DDBJ databases">
        <authorList>
            <person name="Kim M.K."/>
        </authorList>
    </citation>
    <scope>NUCLEOTIDE SEQUENCE [LARGE SCALE GENOMIC DNA]</scope>
    <source>
        <strain evidence="1 2">BT328</strain>
    </source>
</reference>
<keyword evidence="2" id="KW-1185">Reference proteome</keyword>
<dbReference type="InterPro" id="IPR013783">
    <property type="entry name" value="Ig-like_fold"/>
</dbReference>
<dbReference type="AlphaFoldDB" id="A0A6G9AUR4"/>
<dbReference type="RefSeq" id="WP_167215225.1">
    <property type="nucleotide sequence ID" value="NZ_CP050063.1"/>
</dbReference>
<proteinExistence type="predicted"/>
<dbReference type="NCBIfam" id="NF045639">
    <property type="entry name" value="GCX_COOH"/>
    <property type="match status" value="1"/>
</dbReference>
<accession>A0A6G9AUR4</accession>
<evidence type="ECO:0000313" key="2">
    <source>
        <dbReference type="Proteomes" id="UP000501802"/>
    </source>
</evidence>
<dbReference type="InterPro" id="IPR015919">
    <property type="entry name" value="Cadherin-like_sf"/>
</dbReference>
<dbReference type="GO" id="GO:0016020">
    <property type="term" value="C:membrane"/>
    <property type="evidence" value="ECO:0007669"/>
    <property type="project" value="InterPro"/>
</dbReference>